<sequence>MTPATTNTAAPRKRKLTEKRAEQVRRAQAAFRLRKKMKLAELELKVSLMSKDPVGNHSDHNIAHHQNFTGTSSSTSRSASPYQSHFSNECQQRDAAGGEVPTDLDLSDTDAVAAFIKNNPGLRETVLKQTPLAVRKVLQVRFAQRNFWLRKENRIKELEKQVLEFEQVVRERSQETVSPVPKYEHAVLPIPEVKQQEWNYKEPVEYKSEGVRLPGFGELMRSLQISYPSPPLQPHYHQPRHYQPYQQYSNTFTY</sequence>
<feature type="region of interest" description="Disordered" evidence="3">
    <location>
        <begin position="56"/>
        <end position="103"/>
    </location>
</feature>
<evidence type="ECO:0000256" key="2">
    <source>
        <dbReference type="ARBA" id="ARBA00023242"/>
    </source>
</evidence>
<protein>
    <recommendedName>
        <fullName evidence="6">BZIP domain-containing protein</fullName>
    </recommendedName>
</protein>
<dbReference type="PANTHER" id="PTHR40621">
    <property type="entry name" value="TRANSCRIPTION FACTOR KAPC-RELATED"/>
    <property type="match status" value="1"/>
</dbReference>
<dbReference type="CDD" id="cd14688">
    <property type="entry name" value="bZIP_YAP"/>
    <property type="match status" value="2"/>
</dbReference>
<dbReference type="PANTHER" id="PTHR40621:SF6">
    <property type="entry name" value="AP-1-LIKE TRANSCRIPTION FACTOR YAP1-RELATED"/>
    <property type="match status" value="1"/>
</dbReference>
<organism evidence="4 5">
    <name type="scientific">Rhizoclosmatium globosum</name>
    <dbReference type="NCBI Taxonomy" id="329046"/>
    <lineage>
        <taxon>Eukaryota</taxon>
        <taxon>Fungi</taxon>
        <taxon>Fungi incertae sedis</taxon>
        <taxon>Chytridiomycota</taxon>
        <taxon>Chytridiomycota incertae sedis</taxon>
        <taxon>Chytridiomycetes</taxon>
        <taxon>Chytridiales</taxon>
        <taxon>Chytriomycetaceae</taxon>
        <taxon>Rhizoclosmatium</taxon>
    </lineage>
</organism>
<evidence type="ECO:0000313" key="5">
    <source>
        <dbReference type="Proteomes" id="UP000193642"/>
    </source>
</evidence>
<name>A0A1Y2C3G4_9FUNG</name>
<comment type="subcellular location">
    <subcellularLocation>
        <location evidence="1">Nucleus</location>
    </subcellularLocation>
</comment>
<dbReference type="GO" id="GO:0000976">
    <property type="term" value="F:transcription cis-regulatory region binding"/>
    <property type="evidence" value="ECO:0007669"/>
    <property type="project" value="InterPro"/>
</dbReference>
<dbReference type="InterPro" id="IPR050936">
    <property type="entry name" value="AP-1-like"/>
</dbReference>
<proteinExistence type="predicted"/>
<dbReference type="OrthoDB" id="10610822at2759"/>
<keyword evidence="5" id="KW-1185">Reference proteome</keyword>
<keyword evidence="2" id="KW-0539">Nucleus</keyword>
<feature type="compositionally biased region" description="Low complexity" evidence="3">
    <location>
        <begin position="69"/>
        <end position="84"/>
    </location>
</feature>
<dbReference type="Proteomes" id="UP000193642">
    <property type="component" value="Unassembled WGS sequence"/>
</dbReference>
<evidence type="ECO:0000256" key="3">
    <source>
        <dbReference type="SAM" id="MobiDB-lite"/>
    </source>
</evidence>
<dbReference type="GO" id="GO:0090575">
    <property type="term" value="C:RNA polymerase II transcription regulator complex"/>
    <property type="evidence" value="ECO:0007669"/>
    <property type="project" value="TreeGrafter"/>
</dbReference>
<dbReference type="SUPFAM" id="SSF57959">
    <property type="entry name" value="Leucine zipper domain"/>
    <property type="match status" value="2"/>
</dbReference>
<evidence type="ECO:0000313" key="4">
    <source>
        <dbReference type="EMBL" id="ORY41568.1"/>
    </source>
</evidence>
<reference evidence="4 5" key="1">
    <citation type="submission" date="2016-07" db="EMBL/GenBank/DDBJ databases">
        <title>Pervasive Adenine N6-methylation of Active Genes in Fungi.</title>
        <authorList>
            <consortium name="DOE Joint Genome Institute"/>
            <person name="Mondo S.J."/>
            <person name="Dannebaum R.O."/>
            <person name="Kuo R.C."/>
            <person name="Labutti K."/>
            <person name="Haridas S."/>
            <person name="Kuo A."/>
            <person name="Salamov A."/>
            <person name="Ahrendt S.R."/>
            <person name="Lipzen A."/>
            <person name="Sullivan W."/>
            <person name="Andreopoulos W.B."/>
            <person name="Clum A."/>
            <person name="Lindquist E."/>
            <person name="Daum C."/>
            <person name="Ramamoorthy G.K."/>
            <person name="Gryganskyi A."/>
            <person name="Culley D."/>
            <person name="Magnuson J.K."/>
            <person name="James T.Y."/>
            <person name="O'Malley M.A."/>
            <person name="Stajich J.E."/>
            <person name="Spatafora J.W."/>
            <person name="Visel A."/>
            <person name="Grigoriev I.V."/>
        </authorList>
    </citation>
    <scope>NUCLEOTIDE SEQUENCE [LARGE SCALE GENOMIC DNA]</scope>
    <source>
        <strain evidence="4 5">JEL800</strain>
    </source>
</reference>
<dbReference type="Gene3D" id="1.20.5.170">
    <property type="match status" value="2"/>
</dbReference>
<feature type="region of interest" description="Disordered" evidence="3">
    <location>
        <begin position="1"/>
        <end position="23"/>
    </location>
</feature>
<accession>A0A1Y2C3G4</accession>
<comment type="caution">
    <text evidence="4">The sequence shown here is derived from an EMBL/GenBank/DDBJ whole genome shotgun (WGS) entry which is preliminary data.</text>
</comment>
<dbReference type="GO" id="GO:0001228">
    <property type="term" value="F:DNA-binding transcription activator activity, RNA polymerase II-specific"/>
    <property type="evidence" value="ECO:0007669"/>
    <property type="project" value="TreeGrafter"/>
</dbReference>
<evidence type="ECO:0000256" key="1">
    <source>
        <dbReference type="ARBA" id="ARBA00004123"/>
    </source>
</evidence>
<dbReference type="EMBL" id="MCGO01000031">
    <property type="protein sequence ID" value="ORY41568.1"/>
    <property type="molecule type" value="Genomic_DNA"/>
</dbReference>
<dbReference type="InterPro" id="IPR046347">
    <property type="entry name" value="bZIP_sf"/>
</dbReference>
<gene>
    <name evidence="4" type="ORF">BCR33DRAFT_767419</name>
</gene>
<dbReference type="AlphaFoldDB" id="A0A1Y2C3G4"/>
<evidence type="ECO:0008006" key="6">
    <source>
        <dbReference type="Google" id="ProtNLM"/>
    </source>
</evidence>